<sequence length="189" mass="20502">MATFVEELTPIRAKAADEISSVVSDWERERPRQFWAPSRRLLRSIRKYQSWRDYKGPWRLLGPVFRRRWVISHRFWSVVCGADIPINSQIDGGLLLPHPVGVVVHPSAQIGPNCLLNANVVLGVGGKLPGHPILEGHVDIGAGACILGGVRLGEHSVVGANAVVLGDVPPFSTAVGAPARIIPRRPSAP</sequence>
<dbReference type="InterPro" id="IPR045304">
    <property type="entry name" value="LbH_SAT"/>
</dbReference>
<dbReference type="CDD" id="cd03354">
    <property type="entry name" value="LbH_SAT"/>
    <property type="match status" value="1"/>
</dbReference>
<evidence type="ECO:0000313" key="5">
    <source>
        <dbReference type="Proteomes" id="UP000237819"/>
    </source>
</evidence>
<dbReference type="SUPFAM" id="SSF51161">
    <property type="entry name" value="Trimeric LpxA-like enzymes"/>
    <property type="match status" value="1"/>
</dbReference>
<evidence type="ECO:0000256" key="1">
    <source>
        <dbReference type="ARBA" id="ARBA00022679"/>
    </source>
</evidence>
<dbReference type="InterPro" id="IPR018357">
    <property type="entry name" value="Hexapep_transf_CS"/>
</dbReference>
<dbReference type="PANTHER" id="PTHR42811">
    <property type="entry name" value="SERINE ACETYLTRANSFERASE"/>
    <property type="match status" value="1"/>
</dbReference>
<dbReference type="OrthoDB" id="7545269at2"/>
<dbReference type="GO" id="GO:0016746">
    <property type="term" value="F:acyltransferase activity"/>
    <property type="evidence" value="ECO:0007669"/>
    <property type="project" value="UniProtKB-KW"/>
</dbReference>
<evidence type="ECO:0000256" key="3">
    <source>
        <dbReference type="ARBA" id="ARBA00023315"/>
    </source>
</evidence>
<accession>A0A2S8GNQ0</accession>
<keyword evidence="3" id="KW-0012">Acyltransferase</keyword>
<proteinExistence type="predicted"/>
<protein>
    <submittedName>
        <fullName evidence="4">Serine acetyltransferase</fullName>
    </submittedName>
</protein>
<reference evidence="4 5" key="1">
    <citation type="submission" date="2018-02" db="EMBL/GenBank/DDBJ databases">
        <title>Comparative genomes isolates from brazilian mangrove.</title>
        <authorList>
            <person name="Araujo J.E."/>
            <person name="Taketani R.G."/>
            <person name="Silva M.C.P."/>
            <person name="Loureco M.V."/>
            <person name="Andreote F.D."/>
        </authorList>
    </citation>
    <scope>NUCLEOTIDE SEQUENCE [LARGE SCALE GENOMIC DNA]</scope>
    <source>
        <strain evidence="4 5">Nap-Phe MGV</strain>
    </source>
</reference>
<evidence type="ECO:0000256" key="2">
    <source>
        <dbReference type="ARBA" id="ARBA00022737"/>
    </source>
</evidence>
<dbReference type="AlphaFoldDB" id="A0A2S8GNQ0"/>
<organism evidence="4 5">
    <name type="scientific">Blastopirellula marina</name>
    <dbReference type="NCBI Taxonomy" id="124"/>
    <lineage>
        <taxon>Bacteria</taxon>
        <taxon>Pseudomonadati</taxon>
        <taxon>Planctomycetota</taxon>
        <taxon>Planctomycetia</taxon>
        <taxon>Pirellulales</taxon>
        <taxon>Pirellulaceae</taxon>
        <taxon>Blastopirellula</taxon>
    </lineage>
</organism>
<comment type="caution">
    <text evidence="4">The sequence shown here is derived from an EMBL/GenBank/DDBJ whole genome shotgun (WGS) entry which is preliminary data.</text>
</comment>
<dbReference type="PROSITE" id="PS00101">
    <property type="entry name" value="HEXAPEP_TRANSFERASES"/>
    <property type="match status" value="1"/>
</dbReference>
<dbReference type="Proteomes" id="UP000237819">
    <property type="component" value="Unassembled WGS sequence"/>
</dbReference>
<dbReference type="InterPro" id="IPR011004">
    <property type="entry name" value="Trimer_LpxA-like_sf"/>
</dbReference>
<dbReference type="EMBL" id="PUHZ01000012">
    <property type="protein sequence ID" value="PQO45981.1"/>
    <property type="molecule type" value="Genomic_DNA"/>
</dbReference>
<keyword evidence="2" id="KW-0677">Repeat</keyword>
<name>A0A2S8GNQ0_9BACT</name>
<dbReference type="Gene3D" id="2.160.10.10">
    <property type="entry name" value="Hexapeptide repeat proteins"/>
    <property type="match status" value="1"/>
</dbReference>
<keyword evidence="1 4" id="KW-0808">Transferase</keyword>
<evidence type="ECO:0000313" key="4">
    <source>
        <dbReference type="EMBL" id="PQO45981.1"/>
    </source>
</evidence>
<gene>
    <name evidence="4" type="ORF">C5Y93_12075</name>
</gene>